<dbReference type="AlphaFoldDB" id="A0A8K0ICE8"/>
<dbReference type="EMBL" id="CM017877">
    <property type="protein sequence ID" value="KAG1347237.1"/>
    <property type="molecule type" value="Genomic_DNA"/>
</dbReference>
<comment type="caution">
    <text evidence="1">The sequence shown here is derived from an EMBL/GenBank/DDBJ whole genome shotgun (WGS) entry which is preliminary data.</text>
</comment>
<reference evidence="1" key="2">
    <citation type="submission" date="2019-07" db="EMBL/GenBank/DDBJ databases">
        <authorList>
            <person name="Yang Y."/>
            <person name="Bocs S."/>
            <person name="Baudouin L."/>
        </authorList>
    </citation>
    <scope>NUCLEOTIDE SEQUENCE</scope>
    <source>
        <tissue evidence="1">Spear leaf of Hainan Tall coconut</tissue>
    </source>
</reference>
<proteinExistence type="predicted"/>
<protein>
    <submittedName>
        <fullName evidence="1">Uncharacterized protein</fullName>
    </submittedName>
</protein>
<accession>A0A8K0ICE8</accession>
<sequence>MPVHLHVPLHLELCIIDTGARISIVLHPSALNSCQIFSPSVKPPLRSFTYEAISLELHL</sequence>
<name>A0A8K0ICE8_COCNU</name>
<reference evidence="1" key="1">
    <citation type="journal article" date="2017" name="Gigascience">
        <title>The genome draft of coconut (Cocos nucifera).</title>
        <authorList>
            <person name="Xiao Y."/>
            <person name="Xu P."/>
            <person name="Fan H."/>
            <person name="Baudouin L."/>
            <person name="Xia W."/>
            <person name="Bocs S."/>
            <person name="Xu J."/>
            <person name="Li Q."/>
            <person name="Guo A."/>
            <person name="Zhou L."/>
            <person name="Li J."/>
            <person name="Wu Y."/>
            <person name="Ma Z."/>
            <person name="Armero A."/>
            <person name="Issali A.E."/>
            <person name="Liu N."/>
            <person name="Peng M."/>
            <person name="Yang Y."/>
        </authorList>
    </citation>
    <scope>NUCLEOTIDE SEQUENCE</scope>
    <source>
        <tissue evidence="1">Spear leaf of Hainan Tall coconut</tissue>
    </source>
</reference>
<keyword evidence="2" id="KW-1185">Reference proteome</keyword>
<gene>
    <name evidence="1" type="ORF">COCNU_06G010660</name>
</gene>
<evidence type="ECO:0000313" key="1">
    <source>
        <dbReference type="EMBL" id="KAG1347237.1"/>
    </source>
</evidence>
<dbReference type="Proteomes" id="UP000797356">
    <property type="component" value="Chromosome 6"/>
</dbReference>
<evidence type="ECO:0000313" key="2">
    <source>
        <dbReference type="Proteomes" id="UP000797356"/>
    </source>
</evidence>
<organism evidence="1 2">
    <name type="scientific">Cocos nucifera</name>
    <name type="common">Coconut palm</name>
    <dbReference type="NCBI Taxonomy" id="13894"/>
    <lineage>
        <taxon>Eukaryota</taxon>
        <taxon>Viridiplantae</taxon>
        <taxon>Streptophyta</taxon>
        <taxon>Embryophyta</taxon>
        <taxon>Tracheophyta</taxon>
        <taxon>Spermatophyta</taxon>
        <taxon>Magnoliopsida</taxon>
        <taxon>Liliopsida</taxon>
        <taxon>Arecaceae</taxon>
        <taxon>Arecoideae</taxon>
        <taxon>Cocoseae</taxon>
        <taxon>Attaleinae</taxon>
        <taxon>Cocos</taxon>
    </lineage>
</organism>